<sequence length="92" mass="10238">MKKLGLLVSESCSGLAEVGILIGVDYFWQIVKGDNVQLGRELCCVNYLRMDACRFSIWGGRICLSEQRNSKLPFLCAGFIEVVVGSRFYVPA</sequence>
<accession>A0A4Y2A2E2</accession>
<keyword evidence="2" id="KW-1185">Reference proteome</keyword>
<evidence type="ECO:0000313" key="2">
    <source>
        <dbReference type="Proteomes" id="UP000499080"/>
    </source>
</evidence>
<name>A0A4Y2A2E2_ARAVE</name>
<comment type="caution">
    <text evidence="1">The sequence shown here is derived from an EMBL/GenBank/DDBJ whole genome shotgun (WGS) entry which is preliminary data.</text>
</comment>
<gene>
    <name evidence="1" type="ORF">AVEN_230886_1</name>
</gene>
<dbReference type="EMBL" id="BGPR01000004">
    <property type="protein sequence ID" value="GBL73952.1"/>
    <property type="molecule type" value="Genomic_DNA"/>
</dbReference>
<evidence type="ECO:0000313" key="1">
    <source>
        <dbReference type="EMBL" id="GBL73952.1"/>
    </source>
</evidence>
<reference evidence="1 2" key="1">
    <citation type="journal article" date="2019" name="Sci. Rep.">
        <title>Orb-weaving spider Araneus ventricosus genome elucidates the spidroin gene catalogue.</title>
        <authorList>
            <person name="Kono N."/>
            <person name="Nakamura H."/>
            <person name="Ohtoshi R."/>
            <person name="Moran D.A.P."/>
            <person name="Shinohara A."/>
            <person name="Yoshida Y."/>
            <person name="Fujiwara M."/>
            <person name="Mori M."/>
            <person name="Tomita M."/>
            <person name="Arakawa K."/>
        </authorList>
    </citation>
    <scope>NUCLEOTIDE SEQUENCE [LARGE SCALE GENOMIC DNA]</scope>
</reference>
<dbReference type="Proteomes" id="UP000499080">
    <property type="component" value="Unassembled WGS sequence"/>
</dbReference>
<proteinExistence type="predicted"/>
<protein>
    <submittedName>
        <fullName evidence="1">Uncharacterized protein</fullName>
    </submittedName>
</protein>
<dbReference type="AlphaFoldDB" id="A0A4Y2A2E2"/>
<organism evidence="1 2">
    <name type="scientific">Araneus ventricosus</name>
    <name type="common">Orbweaver spider</name>
    <name type="synonym">Epeira ventricosa</name>
    <dbReference type="NCBI Taxonomy" id="182803"/>
    <lineage>
        <taxon>Eukaryota</taxon>
        <taxon>Metazoa</taxon>
        <taxon>Ecdysozoa</taxon>
        <taxon>Arthropoda</taxon>
        <taxon>Chelicerata</taxon>
        <taxon>Arachnida</taxon>
        <taxon>Araneae</taxon>
        <taxon>Araneomorphae</taxon>
        <taxon>Entelegynae</taxon>
        <taxon>Araneoidea</taxon>
        <taxon>Araneidae</taxon>
        <taxon>Araneus</taxon>
    </lineage>
</organism>